<dbReference type="NCBIfam" id="NF033668">
    <property type="entry name" value="rSAM_PA0069"/>
    <property type="match status" value="1"/>
</dbReference>
<evidence type="ECO:0000313" key="5">
    <source>
        <dbReference type="EMBL" id="KCZ94981.1"/>
    </source>
</evidence>
<accession>A0A059FWW2</accession>
<keyword evidence="6" id="KW-1185">Reference proteome</keyword>
<dbReference type="SFLD" id="SFLDG01084">
    <property type="entry name" value="Uncharacterised_Radical_SAM_Su"/>
    <property type="match status" value="1"/>
</dbReference>
<dbReference type="Pfam" id="PF04055">
    <property type="entry name" value="Radical_SAM"/>
    <property type="match status" value="1"/>
</dbReference>
<dbReference type="GO" id="GO:0046872">
    <property type="term" value="F:metal ion binding"/>
    <property type="evidence" value="ECO:0007669"/>
    <property type="project" value="UniProtKB-KW"/>
</dbReference>
<keyword evidence="2" id="KW-0408">Iron</keyword>
<dbReference type="InterPro" id="IPR040086">
    <property type="entry name" value="MJ0683-like"/>
</dbReference>
<dbReference type="EMBL" id="ARYI01000005">
    <property type="protein sequence ID" value="KCZ94981.1"/>
    <property type="molecule type" value="Genomic_DNA"/>
</dbReference>
<dbReference type="SUPFAM" id="SSF102114">
    <property type="entry name" value="Radical SAM enzymes"/>
    <property type="match status" value="1"/>
</dbReference>
<comment type="caution">
    <text evidence="5">The sequence shown here is derived from an EMBL/GenBank/DDBJ whole genome shotgun (WGS) entry which is preliminary data.</text>
</comment>
<dbReference type="InterPro" id="IPR006638">
    <property type="entry name" value="Elp3/MiaA/NifB-like_rSAM"/>
</dbReference>
<dbReference type="SMART" id="SM00729">
    <property type="entry name" value="Elp3"/>
    <property type="match status" value="1"/>
</dbReference>
<dbReference type="Proteomes" id="UP000025061">
    <property type="component" value="Unassembled WGS sequence"/>
</dbReference>
<evidence type="ECO:0000256" key="3">
    <source>
        <dbReference type="ARBA" id="ARBA00023014"/>
    </source>
</evidence>
<dbReference type="SFLD" id="SFLDS00029">
    <property type="entry name" value="Radical_SAM"/>
    <property type="match status" value="1"/>
</dbReference>
<dbReference type="CDD" id="cd01335">
    <property type="entry name" value="Radical_SAM"/>
    <property type="match status" value="1"/>
</dbReference>
<dbReference type="PANTHER" id="PTHR43432:SF3">
    <property type="entry name" value="SLR0285 PROTEIN"/>
    <property type="match status" value="1"/>
</dbReference>
<reference evidence="5 6" key="1">
    <citation type="submission" date="2013-04" db="EMBL/GenBank/DDBJ databases">
        <title>Hyphomonas hirschiana VP5 Genome Sequencing.</title>
        <authorList>
            <person name="Lai Q."/>
            <person name="Shao Z."/>
        </authorList>
    </citation>
    <scope>NUCLEOTIDE SEQUENCE [LARGE SCALE GENOMIC DNA]</scope>
    <source>
        <strain evidence="5 6">VP5</strain>
    </source>
</reference>
<dbReference type="PROSITE" id="PS51918">
    <property type="entry name" value="RADICAL_SAM"/>
    <property type="match status" value="1"/>
</dbReference>
<protein>
    <submittedName>
        <fullName evidence="5">Radical SAM domain-containing protein</fullName>
    </submittedName>
</protein>
<evidence type="ECO:0000256" key="1">
    <source>
        <dbReference type="ARBA" id="ARBA00022723"/>
    </source>
</evidence>
<evidence type="ECO:0000256" key="2">
    <source>
        <dbReference type="ARBA" id="ARBA00023004"/>
    </source>
</evidence>
<dbReference type="AlphaFoldDB" id="A0A059FWW2"/>
<dbReference type="GO" id="GO:0003824">
    <property type="term" value="F:catalytic activity"/>
    <property type="evidence" value="ECO:0007669"/>
    <property type="project" value="InterPro"/>
</dbReference>
<sequence length="389" mass="43594">MLCSCFSVFLPDMRTGQKLKKSGRVTLLDTASVAERFEQRGRGAVSNQTGRYERETRAAFDDGWDTIENGAERLDTQVFDEVARTIITFNKSPDISFDRTVNPYRGCEHGCIYCFARPTHAWSGLSAGLDFESKLFRKTNATELLVRELSRPGYVVRPIALGMNTDAYQPIEREQRLTRQLLEILSAHNHPVSLLTKSALIQRDIDILAPMAAMGLTRVGVSITTLDRKLARKMEPRAATPERRLETVRALSEAGIPVMVMTAPIIPGLNDHEIEALIQAAAENGARGVGYVVLRLPFEIKDLFHEWLVQHAPDRAARVINTLREMRGGQDYDAKWFERGTGKGPVADLIRARFIRAATRLNLNLPREPLRTDLFRPPGAPSAQLSLNF</sequence>
<name>A0A059FWW2_9PROT</name>
<dbReference type="PATRIC" id="fig|1280951.3.peg.1421"/>
<dbReference type="InterPro" id="IPR058240">
    <property type="entry name" value="rSAM_sf"/>
</dbReference>
<organism evidence="5 6">
    <name type="scientific">Hyphomonas hirschiana VP5</name>
    <dbReference type="NCBI Taxonomy" id="1280951"/>
    <lineage>
        <taxon>Bacteria</taxon>
        <taxon>Pseudomonadati</taxon>
        <taxon>Pseudomonadota</taxon>
        <taxon>Alphaproteobacteria</taxon>
        <taxon>Hyphomonadales</taxon>
        <taxon>Hyphomonadaceae</taxon>
        <taxon>Hyphomonas</taxon>
    </lineage>
</organism>
<keyword evidence="1" id="KW-0479">Metal-binding</keyword>
<proteinExistence type="predicted"/>
<gene>
    <name evidence="5" type="ORF">HHI_07027</name>
</gene>
<feature type="domain" description="Radical SAM core" evidence="4">
    <location>
        <begin position="90"/>
        <end position="330"/>
    </location>
</feature>
<dbReference type="PANTHER" id="PTHR43432">
    <property type="entry name" value="SLR0285 PROTEIN"/>
    <property type="match status" value="1"/>
</dbReference>
<evidence type="ECO:0000313" key="6">
    <source>
        <dbReference type="Proteomes" id="UP000025061"/>
    </source>
</evidence>
<dbReference type="Gene3D" id="3.80.30.30">
    <property type="match status" value="1"/>
</dbReference>
<dbReference type="InterPro" id="IPR007197">
    <property type="entry name" value="rSAM"/>
</dbReference>
<keyword evidence="3" id="KW-0411">Iron-sulfur</keyword>
<dbReference type="GO" id="GO:0051536">
    <property type="term" value="F:iron-sulfur cluster binding"/>
    <property type="evidence" value="ECO:0007669"/>
    <property type="project" value="UniProtKB-KW"/>
</dbReference>
<evidence type="ECO:0000259" key="4">
    <source>
        <dbReference type="PROSITE" id="PS51918"/>
    </source>
</evidence>